<dbReference type="GeneID" id="54549014"/>
<dbReference type="EMBL" id="ML986505">
    <property type="protein sequence ID" value="KAF2274064.1"/>
    <property type="molecule type" value="Genomic_DNA"/>
</dbReference>
<name>A0A6A6JCV9_WESOR</name>
<feature type="compositionally biased region" description="Low complexity" evidence="1">
    <location>
        <begin position="23"/>
        <end position="34"/>
    </location>
</feature>
<evidence type="ECO:0000313" key="3">
    <source>
        <dbReference type="Proteomes" id="UP000800097"/>
    </source>
</evidence>
<feature type="compositionally biased region" description="Acidic residues" evidence="1">
    <location>
        <begin position="1"/>
        <end position="11"/>
    </location>
</feature>
<reference evidence="2" key="1">
    <citation type="journal article" date="2020" name="Stud. Mycol.">
        <title>101 Dothideomycetes genomes: a test case for predicting lifestyles and emergence of pathogens.</title>
        <authorList>
            <person name="Haridas S."/>
            <person name="Albert R."/>
            <person name="Binder M."/>
            <person name="Bloem J."/>
            <person name="Labutti K."/>
            <person name="Salamov A."/>
            <person name="Andreopoulos B."/>
            <person name="Baker S."/>
            <person name="Barry K."/>
            <person name="Bills G."/>
            <person name="Bluhm B."/>
            <person name="Cannon C."/>
            <person name="Castanera R."/>
            <person name="Culley D."/>
            <person name="Daum C."/>
            <person name="Ezra D."/>
            <person name="Gonzalez J."/>
            <person name="Henrissat B."/>
            <person name="Kuo A."/>
            <person name="Liang C."/>
            <person name="Lipzen A."/>
            <person name="Lutzoni F."/>
            <person name="Magnuson J."/>
            <person name="Mondo S."/>
            <person name="Nolan M."/>
            <person name="Ohm R."/>
            <person name="Pangilinan J."/>
            <person name="Park H.-J."/>
            <person name="Ramirez L."/>
            <person name="Alfaro M."/>
            <person name="Sun H."/>
            <person name="Tritt A."/>
            <person name="Yoshinaga Y."/>
            <person name="Zwiers L.-H."/>
            <person name="Turgeon B."/>
            <person name="Goodwin S."/>
            <person name="Spatafora J."/>
            <person name="Crous P."/>
            <person name="Grigoriev I."/>
        </authorList>
    </citation>
    <scope>NUCLEOTIDE SEQUENCE</scope>
    <source>
        <strain evidence="2">CBS 379.55</strain>
    </source>
</reference>
<dbReference type="Proteomes" id="UP000800097">
    <property type="component" value="Unassembled WGS sequence"/>
</dbReference>
<dbReference type="AlphaFoldDB" id="A0A6A6JCV9"/>
<protein>
    <submittedName>
        <fullName evidence="2">Uncharacterized protein</fullName>
    </submittedName>
</protein>
<dbReference type="RefSeq" id="XP_033651603.1">
    <property type="nucleotide sequence ID" value="XM_033795839.1"/>
</dbReference>
<gene>
    <name evidence="2" type="ORF">EI97DRAFT_382075</name>
</gene>
<evidence type="ECO:0000313" key="2">
    <source>
        <dbReference type="EMBL" id="KAF2274064.1"/>
    </source>
</evidence>
<organism evidence="2 3">
    <name type="scientific">Westerdykella ornata</name>
    <dbReference type="NCBI Taxonomy" id="318751"/>
    <lineage>
        <taxon>Eukaryota</taxon>
        <taxon>Fungi</taxon>
        <taxon>Dikarya</taxon>
        <taxon>Ascomycota</taxon>
        <taxon>Pezizomycotina</taxon>
        <taxon>Dothideomycetes</taxon>
        <taxon>Pleosporomycetidae</taxon>
        <taxon>Pleosporales</taxon>
        <taxon>Sporormiaceae</taxon>
        <taxon>Westerdykella</taxon>
    </lineage>
</organism>
<feature type="compositionally biased region" description="Basic and acidic residues" evidence="1">
    <location>
        <begin position="12"/>
        <end position="22"/>
    </location>
</feature>
<feature type="region of interest" description="Disordered" evidence="1">
    <location>
        <begin position="1"/>
        <end position="37"/>
    </location>
</feature>
<sequence length="155" mass="17531">MQDSDSEEDNSDSDRSESDRIGNSHNRGSNSNSSGKEKDWLKDVRKLFCWTPRQRVLAVVLWEMLDTDNHAERHEAQLKVLLDMLTSFIFASTGDNPFSSGLVHFLAMLGIDAEMTRLRIAKNYSYMLAGVVYCIRVLSAERLLPAACRKEQTAS</sequence>
<proteinExistence type="predicted"/>
<keyword evidence="3" id="KW-1185">Reference proteome</keyword>
<accession>A0A6A6JCV9</accession>
<evidence type="ECO:0000256" key="1">
    <source>
        <dbReference type="SAM" id="MobiDB-lite"/>
    </source>
</evidence>
<dbReference type="OrthoDB" id="3943268at2759"/>